<protein>
    <submittedName>
        <fullName evidence="2">Uncharacterized protein</fullName>
    </submittedName>
</protein>
<gene>
    <name evidence="2" type="ORF">ElyMa_002562100</name>
</gene>
<feature type="compositionally biased region" description="Polar residues" evidence="1">
    <location>
        <begin position="1"/>
        <end position="15"/>
    </location>
</feature>
<proteinExistence type="predicted"/>
<accession>A0AAV4GXH7</accession>
<reference evidence="2 3" key="1">
    <citation type="journal article" date="2021" name="Elife">
        <title>Chloroplast acquisition without the gene transfer in kleptoplastic sea slugs, Plakobranchus ocellatus.</title>
        <authorList>
            <person name="Maeda T."/>
            <person name="Takahashi S."/>
            <person name="Yoshida T."/>
            <person name="Shimamura S."/>
            <person name="Takaki Y."/>
            <person name="Nagai Y."/>
            <person name="Toyoda A."/>
            <person name="Suzuki Y."/>
            <person name="Arimoto A."/>
            <person name="Ishii H."/>
            <person name="Satoh N."/>
            <person name="Nishiyama T."/>
            <person name="Hasebe M."/>
            <person name="Maruyama T."/>
            <person name="Minagawa J."/>
            <person name="Obokata J."/>
            <person name="Shigenobu S."/>
        </authorList>
    </citation>
    <scope>NUCLEOTIDE SEQUENCE [LARGE SCALE GENOMIC DNA]</scope>
</reference>
<dbReference type="AlphaFoldDB" id="A0AAV4GXH7"/>
<feature type="compositionally biased region" description="Basic and acidic residues" evidence="1">
    <location>
        <begin position="44"/>
        <end position="64"/>
    </location>
</feature>
<keyword evidence="3" id="KW-1185">Reference proteome</keyword>
<dbReference type="EMBL" id="BMAT01005277">
    <property type="protein sequence ID" value="GFR90223.1"/>
    <property type="molecule type" value="Genomic_DNA"/>
</dbReference>
<dbReference type="Proteomes" id="UP000762676">
    <property type="component" value="Unassembled WGS sequence"/>
</dbReference>
<sequence>MLVSARPNSCRQSHLNHQDPHPAAHGSHLTANKVSNSRKRSRFRGIEESDRTTEVRQEDGKKTKQEGKCLSLAVLYCVTRDKHTVGIILCSPPNEGPVPTRAHQLTTQPQQELKRVFTRNSENIGRNTNSVRNMSPLLKFILLNWKLLS</sequence>
<comment type="caution">
    <text evidence="2">The sequence shown here is derived from an EMBL/GenBank/DDBJ whole genome shotgun (WGS) entry which is preliminary data.</text>
</comment>
<evidence type="ECO:0000256" key="1">
    <source>
        <dbReference type="SAM" id="MobiDB-lite"/>
    </source>
</evidence>
<feature type="region of interest" description="Disordered" evidence="1">
    <location>
        <begin position="1"/>
        <end position="64"/>
    </location>
</feature>
<evidence type="ECO:0000313" key="3">
    <source>
        <dbReference type="Proteomes" id="UP000762676"/>
    </source>
</evidence>
<evidence type="ECO:0000313" key="2">
    <source>
        <dbReference type="EMBL" id="GFR90223.1"/>
    </source>
</evidence>
<name>A0AAV4GXH7_9GAST</name>
<organism evidence="2 3">
    <name type="scientific">Elysia marginata</name>
    <dbReference type="NCBI Taxonomy" id="1093978"/>
    <lineage>
        <taxon>Eukaryota</taxon>
        <taxon>Metazoa</taxon>
        <taxon>Spiralia</taxon>
        <taxon>Lophotrochozoa</taxon>
        <taxon>Mollusca</taxon>
        <taxon>Gastropoda</taxon>
        <taxon>Heterobranchia</taxon>
        <taxon>Euthyneura</taxon>
        <taxon>Panpulmonata</taxon>
        <taxon>Sacoglossa</taxon>
        <taxon>Placobranchoidea</taxon>
        <taxon>Plakobranchidae</taxon>
        <taxon>Elysia</taxon>
    </lineage>
</organism>